<sequence length="70" mass="7853">MNEDLKEQLQAKELLIQDFNSEREKNFVTEKDVEELKLKWVTTLQKPASSPSSSRAPLSYLVSSGSQAPG</sequence>
<accession>A0AAE1B2U8</accession>
<dbReference type="AlphaFoldDB" id="A0AAE1B2U8"/>
<keyword evidence="3" id="KW-1185">Reference proteome</keyword>
<gene>
    <name evidence="2" type="ORF">RRG08_031588</name>
</gene>
<protein>
    <submittedName>
        <fullName evidence="2">Uncharacterized protein</fullName>
    </submittedName>
</protein>
<feature type="compositionally biased region" description="Polar residues" evidence="1">
    <location>
        <begin position="61"/>
        <end position="70"/>
    </location>
</feature>
<evidence type="ECO:0000256" key="1">
    <source>
        <dbReference type="SAM" id="MobiDB-lite"/>
    </source>
</evidence>
<feature type="region of interest" description="Disordered" evidence="1">
    <location>
        <begin position="44"/>
        <end position="70"/>
    </location>
</feature>
<dbReference type="EMBL" id="JAWDGP010000665">
    <property type="protein sequence ID" value="KAK3798577.1"/>
    <property type="molecule type" value="Genomic_DNA"/>
</dbReference>
<dbReference type="Proteomes" id="UP001283361">
    <property type="component" value="Unassembled WGS sequence"/>
</dbReference>
<comment type="caution">
    <text evidence="2">The sequence shown here is derived from an EMBL/GenBank/DDBJ whole genome shotgun (WGS) entry which is preliminary data.</text>
</comment>
<organism evidence="2 3">
    <name type="scientific">Elysia crispata</name>
    <name type="common">lettuce slug</name>
    <dbReference type="NCBI Taxonomy" id="231223"/>
    <lineage>
        <taxon>Eukaryota</taxon>
        <taxon>Metazoa</taxon>
        <taxon>Spiralia</taxon>
        <taxon>Lophotrochozoa</taxon>
        <taxon>Mollusca</taxon>
        <taxon>Gastropoda</taxon>
        <taxon>Heterobranchia</taxon>
        <taxon>Euthyneura</taxon>
        <taxon>Panpulmonata</taxon>
        <taxon>Sacoglossa</taxon>
        <taxon>Placobranchoidea</taxon>
        <taxon>Plakobranchidae</taxon>
        <taxon>Elysia</taxon>
    </lineage>
</organism>
<feature type="compositionally biased region" description="Low complexity" evidence="1">
    <location>
        <begin position="47"/>
        <end position="59"/>
    </location>
</feature>
<reference evidence="2" key="1">
    <citation type="journal article" date="2023" name="G3 (Bethesda)">
        <title>A reference genome for the long-term kleptoplast-retaining sea slug Elysia crispata morphotype clarki.</title>
        <authorList>
            <person name="Eastman K.E."/>
            <person name="Pendleton A.L."/>
            <person name="Shaikh M.A."/>
            <person name="Suttiyut T."/>
            <person name="Ogas R."/>
            <person name="Tomko P."/>
            <person name="Gavelis G."/>
            <person name="Widhalm J.R."/>
            <person name="Wisecaver J.H."/>
        </authorList>
    </citation>
    <scope>NUCLEOTIDE SEQUENCE</scope>
    <source>
        <strain evidence="2">ECLA1</strain>
    </source>
</reference>
<evidence type="ECO:0000313" key="3">
    <source>
        <dbReference type="Proteomes" id="UP001283361"/>
    </source>
</evidence>
<evidence type="ECO:0000313" key="2">
    <source>
        <dbReference type="EMBL" id="KAK3798577.1"/>
    </source>
</evidence>
<proteinExistence type="predicted"/>
<name>A0AAE1B2U8_9GAST</name>